<dbReference type="InterPro" id="IPR032466">
    <property type="entry name" value="Metal_Hydrolase"/>
</dbReference>
<dbReference type="Gene3D" id="2.30.40.10">
    <property type="entry name" value="Urease, subunit C, domain 1"/>
    <property type="match status" value="1"/>
</dbReference>
<evidence type="ECO:0000313" key="2">
    <source>
        <dbReference type="EMBL" id="TQV75732.1"/>
    </source>
</evidence>
<evidence type="ECO:0000313" key="3">
    <source>
        <dbReference type="Proteomes" id="UP000315252"/>
    </source>
</evidence>
<dbReference type="PANTHER" id="PTHR22642:SF2">
    <property type="entry name" value="PROTEIN LONG AFTER FAR-RED 3"/>
    <property type="match status" value="1"/>
</dbReference>
<dbReference type="EMBL" id="VHSH01000009">
    <property type="protein sequence ID" value="TQV75732.1"/>
    <property type="molecule type" value="Genomic_DNA"/>
</dbReference>
<dbReference type="Pfam" id="PF07969">
    <property type="entry name" value="Amidohydro_3"/>
    <property type="match status" value="1"/>
</dbReference>
<dbReference type="SUPFAM" id="SSF51556">
    <property type="entry name" value="Metallo-dependent hydrolases"/>
    <property type="match status" value="1"/>
</dbReference>
<name>A0A545TET9_9PROT</name>
<proteinExistence type="predicted"/>
<comment type="caution">
    <text evidence="2">The sequence shown here is derived from an EMBL/GenBank/DDBJ whole genome shotgun (WGS) entry which is preliminary data.</text>
</comment>
<dbReference type="InterPro" id="IPR033932">
    <property type="entry name" value="YtcJ-like"/>
</dbReference>
<sequence length="548" mass="60250">MVQTVIYAARKIITMVPNRPEATHVAVRDGRVLAVGSLEEVSGWAESRSDDVRLDETFAEKVLLPGFVEGHAHMMAGGVWQFTYVGFEDRISPDGVLWEGLKDIEAVTRRLRQIESELEPGAPLIAWGFDPIFLTAHRLNRFDLDEVTRDRPIAVIHSNFHLLTANSKALEMAQYDRNTDVMGVDRGEDGEPTGELQEMAAMFPVMRRLKIDIRSLARTEGGIRAYGKVCHRSGVTTATDLINDLPLEDVELMASITGEESYPSRLVPVLNAHTGPAGEIAAQALALREKSTDKLRLGSIKIITDGSIQGFTARMRWPGYYKGPDHGIWNIPPEQLMTTVETLNAAGVHMHIHVNGDEASEVTIEALAQALRKNPNPDHRHVLQHCQLADAAQFRKIRNLGLCVNLFANHIFYFGDKHYELTVGPERAERIDACATALFEGVPLAIHSDAPVTPMGPLFTAWCAVNRVTPSGRILGAAERISVEDALRAVTLGPAYTLHMDHEVGSIEVGKKADFAVLEDDPLSVDPMTIKDIGVWGTVLGGRPQPIS</sequence>
<dbReference type="InterPro" id="IPR011059">
    <property type="entry name" value="Metal-dep_hydrolase_composite"/>
</dbReference>
<protein>
    <submittedName>
        <fullName evidence="2">Amidohydrolase</fullName>
    </submittedName>
</protein>
<dbReference type="CDD" id="cd01300">
    <property type="entry name" value="YtcJ_like"/>
    <property type="match status" value="1"/>
</dbReference>
<keyword evidence="2" id="KW-0378">Hydrolase</keyword>
<evidence type="ECO:0000259" key="1">
    <source>
        <dbReference type="Pfam" id="PF07969"/>
    </source>
</evidence>
<dbReference type="Proteomes" id="UP000315252">
    <property type="component" value="Unassembled WGS sequence"/>
</dbReference>
<feature type="domain" description="Amidohydrolase 3" evidence="1">
    <location>
        <begin position="61"/>
        <end position="544"/>
    </location>
</feature>
<dbReference type="Gene3D" id="3.10.310.70">
    <property type="match status" value="1"/>
</dbReference>
<dbReference type="OrthoDB" id="9811399at2"/>
<dbReference type="PANTHER" id="PTHR22642">
    <property type="entry name" value="IMIDAZOLONEPROPIONASE"/>
    <property type="match status" value="1"/>
</dbReference>
<dbReference type="InterPro" id="IPR013108">
    <property type="entry name" value="Amidohydro_3"/>
</dbReference>
<accession>A0A545TET9</accession>
<dbReference type="AlphaFoldDB" id="A0A545TET9"/>
<keyword evidence="3" id="KW-1185">Reference proteome</keyword>
<reference evidence="2 3" key="1">
    <citation type="submission" date="2019-06" db="EMBL/GenBank/DDBJ databases">
        <title>Whole genome sequence for Rhodospirillaceae sp. R148.</title>
        <authorList>
            <person name="Wang G."/>
        </authorList>
    </citation>
    <scope>NUCLEOTIDE SEQUENCE [LARGE SCALE GENOMIC DNA]</scope>
    <source>
        <strain evidence="2 3">R148</strain>
    </source>
</reference>
<dbReference type="GO" id="GO:0016810">
    <property type="term" value="F:hydrolase activity, acting on carbon-nitrogen (but not peptide) bonds"/>
    <property type="evidence" value="ECO:0007669"/>
    <property type="project" value="InterPro"/>
</dbReference>
<organism evidence="2 3">
    <name type="scientific">Denitrobaculum tricleocarpae</name>
    <dbReference type="NCBI Taxonomy" id="2591009"/>
    <lineage>
        <taxon>Bacteria</taxon>
        <taxon>Pseudomonadati</taxon>
        <taxon>Pseudomonadota</taxon>
        <taxon>Alphaproteobacteria</taxon>
        <taxon>Rhodospirillales</taxon>
        <taxon>Rhodospirillaceae</taxon>
        <taxon>Denitrobaculum</taxon>
    </lineage>
</organism>
<gene>
    <name evidence="2" type="ORF">FKG95_22720</name>
</gene>
<dbReference type="SUPFAM" id="SSF51338">
    <property type="entry name" value="Composite domain of metallo-dependent hydrolases"/>
    <property type="match status" value="1"/>
</dbReference>
<dbReference type="Gene3D" id="3.20.20.140">
    <property type="entry name" value="Metal-dependent hydrolases"/>
    <property type="match status" value="1"/>
</dbReference>